<gene>
    <name evidence="1" type="ORF">APAL1065_LOCUS22626</name>
</gene>
<dbReference type="EMBL" id="HBHT01033636">
    <property type="protein sequence ID" value="CAD9986270.1"/>
    <property type="molecule type" value="Transcribed_RNA"/>
</dbReference>
<organism evidence="1">
    <name type="scientific">Entomoneis paludosa</name>
    <dbReference type="NCBI Taxonomy" id="265537"/>
    <lineage>
        <taxon>Eukaryota</taxon>
        <taxon>Sar</taxon>
        <taxon>Stramenopiles</taxon>
        <taxon>Ochrophyta</taxon>
        <taxon>Bacillariophyta</taxon>
        <taxon>Bacillariophyceae</taxon>
        <taxon>Bacillariophycidae</taxon>
        <taxon>Entomoneidaceae</taxon>
        <taxon>Entomoneis</taxon>
    </lineage>
</organism>
<evidence type="ECO:0000313" key="1">
    <source>
        <dbReference type="EMBL" id="CAD9986270.1"/>
    </source>
</evidence>
<proteinExistence type="predicted"/>
<sequence length="193" mass="22240">MADKFEKERETILKSLPANVKSMFRTMGFCRVEVDSDDEDAAAKKQAGDDFAPCLILSPYDVPPRPVRDTYWHQMYMAAKRSKKLGEMDYLVYQYGHDDPEDCYSFVAVEDFKSYDDGLKAGFGELPAALQAKVDAGTALTEDEQIRVRALEEMREDASKKPEERLRGNFDFLERHETEEFDDIEPSKKKQKK</sequence>
<protein>
    <submittedName>
        <fullName evidence="1">Uncharacterized protein</fullName>
    </submittedName>
</protein>
<accession>A0A7S2YNL6</accession>
<dbReference type="AlphaFoldDB" id="A0A7S2YNL6"/>
<name>A0A7S2YNL6_9STRA</name>
<reference evidence="1" key="1">
    <citation type="submission" date="2021-01" db="EMBL/GenBank/DDBJ databases">
        <authorList>
            <person name="Corre E."/>
            <person name="Pelletier E."/>
            <person name="Niang G."/>
            <person name="Scheremetjew M."/>
            <person name="Finn R."/>
            <person name="Kale V."/>
            <person name="Holt S."/>
            <person name="Cochrane G."/>
            <person name="Meng A."/>
            <person name="Brown T."/>
            <person name="Cohen L."/>
        </authorList>
    </citation>
    <scope>NUCLEOTIDE SEQUENCE</scope>
    <source>
        <strain evidence="1">CCMP125</strain>
    </source>
</reference>